<dbReference type="OrthoDB" id="9813151at2"/>
<reference evidence="18" key="3">
    <citation type="submission" date="2024-03" db="EMBL/GenBank/DDBJ databases">
        <title>The Genome Sequence of Enterococcus sp. DIV0238c.</title>
        <authorList>
            <consortium name="The Broad Institute Genomics Platform"/>
            <consortium name="The Broad Institute Microbial Omics Core"/>
            <consortium name="The Broad Institute Genomic Center for Infectious Diseases"/>
            <person name="Earl A."/>
            <person name="Manson A."/>
            <person name="Gilmore M."/>
            <person name="Schwartman J."/>
            <person name="Shea T."/>
            <person name="Abouelleil A."/>
            <person name="Cao P."/>
            <person name="Chapman S."/>
            <person name="Cusick C."/>
            <person name="Young S."/>
            <person name="Neafsey D."/>
            <person name="Nusbaum C."/>
            <person name="Birren B."/>
        </authorList>
    </citation>
    <scope>NUCLEOTIDE SEQUENCE</scope>
    <source>
        <strain evidence="18">9D6_DIV0238</strain>
    </source>
</reference>
<keyword evidence="8 14" id="KW-1133">Transmembrane helix</keyword>
<evidence type="ECO:0000256" key="7">
    <source>
        <dbReference type="ARBA" id="ARBA00022777"/>
    </source>
</evidence>
<accession>A0A200J0E9</accession>
<dbReference type="Gene3D" id="6.10.340.10">
    <property type="match status" value="1"/>
</dbReference>
<evidence type="ECO:0000313" key="18">
    <source>
        <dbReference type="EMBL" id="WYJ94801.1"/>
    </source>
</evidence>
<evidence type="ECO:0000256" key="14">
    <source>
        <dbReference type="SAM" id="Phobius"/>
    </source>
</evidence>
<dbReference type="CDD" id="cd00075">
    <property type="entry name" value="HATPase"/>
    <property type="match status" value="1"/>
</dbReference>
<dbReference type="EMBL" id="CP147246">
    <property type="protein sequence ID" value="WYJ94801.1"/>
    <property type="molecule type" value="Genomic_DNA"/>
</dbReference>
<proteinExistence type="predicted"/>
<dbReference type="EMBL" id="NIBQ01000003">
    <property type="protein sequence ID" value="OUZ30712.1"/>
    <property type="molecule type" value="Genomic_DNA"/>
</dbReference>
<dbReference type="InterPro" id="IPR004358">
    <property type="entry name" value="Sig_transdc_His_kin-like_C"/>
</dbReference>
<dbReference type="SUPFAM" id="SSF55874">
    <property type="entry name" value="ATPase domain of HSP90 chaperone/DNA topoisomerase II/histidine kinase"/>
    <property type="match status" value="1"/>
</dbReference>
<dbReference type="SMART" id="SM00388">
    <property type="entry name" value="HisKA"/>
    <property type="match status" value="1"/>
</dbReference>
<evidence type="ECO:0000256" key="5">
    <source>
        <dbReference type="ARBA" id="ARBA00022679"/>
    </source>
</evidence>
<comment type="function">
    <text evidence="12">Member of the two-component regulatory system HssS/HssR involved in intracellular heme homeostasis and tempering of staphylococcal virulence. HssS functions as a heme sensor histidine kinase which is autophosphorylated at a histidine residue and transfers its phosphate group to an aspartate residue of HssR. HssR/HssS activates the expression of hrtAB, an efflux pump, in response to extracellular heme, hemin, hemoglobin or blood.</text>
</comment>
<evidence type="ECO:0000259" key="16">
    <source>
        <dbReference type="PROSITE" id="PS50885"/>
    </source>
</evidence>
<dbReference type="GO" id="GO:0005886">
    <property type="term" value="C:plasma membrane"/>
    <property type="evidence" value="ECO:0007669"/>
    <property type="project" value="TreeGrafter"/>
</dbReference>
<reference evidence="17" key="1">
    <citation type="submission" date="2017-05" db="EMBL/GenBank/DDBJ databases">
        <title>The Genome Sequence of Enterococcus sp. 9D6_DIV0238.</title>
        <authorList>
            <consortium name="The Broad Institute Genomics Platform"/>
            <consortium name="The Broad Institute Genomic Center for Infectious Diseases"/>
            <person name="Earl A."/>
            <person name="Manson A."/>
            <person name="Schwartman J."/>
            <person name="Gilmore M."/>
            <person name="Abouelleil A."/>
            <person name="Cao P."/>
            <person name="Chapman S."/>
            <person name="Cusick C."/>
            <person name="Shea T."/>
            <person name="Young S."/>
            <person name="Neafsey D."/>
            <person name="Nusbaum C."/>
            <person name="Birren B."/>
        </authorList>
    </citation>
    <scope>NUCLEOTIDE SEQUENCE [LARGE SCALE GENOMIC DNA]</scope>
    <source>
        <strain evidence="17">9D6_DIV0238</strain>
    </source>
</reference>
<evidence type="ECO:0000256" key="1">
    <source>
        <dbReference type="ARBA" id="ARBA00000085"/>
    </source>
</evidence>
<dbReference type="CDD" id="cd00082">
    <property type="entry name" value="HisKA"/>
    <property type="match status" value="1"/>
</dbReference>
<sequence>MRRRKSLNIQFVWTIFLILVSTSLISGLIFLLFMKIGIIKSFSGYPMLRLGITLFSCVIIGTIISMIVSKRILKPINDLVKGTEEIAKGNFDIYVENTTVNNELSALIDSFNSMASELKNVDTVHNDFITNFSHEFKTPMVSIRGFAKQLNNPDLSEIERQESVAVILEETERLSNLSMNILLLSKIENQQQLTLKKTAFYLDEQLRMCILLLQELWEEKNIDWSLELTHMSIVADEELLTQLWLNLIKNAIKYSKQNGVISISCYAFGSDIKVIVKDNGVGMSDYERRHVFDKFYQGDASHHTMGNGLGLTIAARIVQLHSGKINVKSKEYEGATFITILPTK</sequence>
<comment type="subcellular location">
    <subcellularLocation>
        <location evidence="2">Membrane</location>
        <topology evidence="2">Multi-pass membrane protein</topology>
    </subcellularLocation>
</comment>
<evidence type="ECO:0000256" key="11">
    <source>
        <dbReference type="ARBA" id="ARBA00023136"/>
    </source>
</evidence>
<dbReference type="Proteomes" id="UP000196151">
    <property type="component" value="Chromosome"/>
</dbReference>
<dbReference type="Gene3D" id="1.10.287.130">
    <property type="match status" value="1"/>
</dbReference>
<dbReference type="PRINTS" id="PR00344">
    <property type="entry name" value="BCTRLSENSOR"/>
</dbReference>
<dbReference type="InterPro" id="IPR036890">
    <property type="entry name" value="HATPase_C_sf"/>
</dbReference>
<evidence type="ECO:0000256" key="13">
    <source>
        <dbReference type="ARBA" id="ARBA00040841"/>
    </source>
</evidence>
<feature type="transmembrane region" description="Helical" evidence="14">
    <location>
        <begin position="46"/>
        <end position="68"/>
    </location>
</feature>
<keyword evidence="7" id="KW-0418">Kinase</keyword>
<dbReference type="PANTHER" id="PTHR45528:SF11">
    <property type="entry name" value="HISTIDINE KINASE"/>
    <property type="match status" value="1"/>
</dbReference>
<dbReference type="Pfam" id="PF00512">
    <property type="entry name" value="HisKA"/>
    <property type="match status" value="1"/>
</dbReference>
<dbReference type="InterPro" id="IPR050398">
    <property type="entry name" value="HssS/ArlS-like"/>
</dbReference>
<keyword evidence="5" id="KW-0808">Transferase</keyword>
<dbReference type="SUPFAM" id="SSF158472">
    <property type="entry name" value="HAMP domain-like"/>
    <property type="match status" value="1"/>
</dbReference>
<dbReference type="CDD" id="cd06225">
    <property type="entry name" value="HAMP"/>
    <property type="match status" value="1"/>
</dbReference>
<organism evidence="17">
    <name type="scientific">Candidatus Enterococcus dunnyi</name>
    <dbReference type="NCBI Taxonomy" id="1834192"/>
    <lineage>
        <taxon>Bacteria</taxon>
        <taxon>Bacillati</taxon>
        <taxon>Bacillota</taxon>
        <taxon>Bacilli</taxon>
        <taxon>Lactobacillales</taxon>
        <taxon>Enterococcaceae</taxon>
        <taxon>Enterococcus</taxon>
    </lineage>
</organism>
<dbReference type="InterPro" id="IPR036097">
    <property type="entry name" value="HisK_dim/P_sf"/>
</dbReference>
<keyword evidence="4" id="KW-0597">Phosphoprotein</keyword>
<keyword evidence="11 14" id="KW-0472">Membrane</keyword>
<dbReference type="InterPro" id="IPR005467">
    <property type="entry name" value="His_kinase_dom"/>
</dbReference>
<comment type="catalytic activity">
    <reaction evidence="1">
        <text>ATP + protein L-histidine = ADP + protein N-phospho-L-histidine.</text>
        <dbReference type="EC" id="2.7.13.3"/>
    </reaction>
</comment>
<evidence type="ECO:0000256" key="10">
    <source>
        <dbReference type="ARBA" id="ARBA00023026"/>
    </source>
</evidence>
<evidence type="ECO:0000256" key="4">
    <source>
        <dbReference type="ARBA" id="ARBA00022553"/>
    </source>
</evidence>
<dbReference type="InterPro" id="IPR003660">
    <property type="entry name" value="HAMP_dom"/>
</dbReference>
<dbReference type="SUPFAM" id="SSF47384">
    <property type="entry name" value="Homodimeric domain of signal transducing histidine kinase"/>
    <property type="match status" value="1"/>
</dbReference>
<dbReference type="InterPro" id="IPR003661">
    <property type="entry name" value="HisK_dim/P_dom"/>
</dbReference>
<evidence type="ECO:0000256" key="3">
    <source>
        <dbReference type="ARBA" id="ARBA00012438"/>
    </source>
</evidence>
<evidence type="ECO:0000256" key="8">
    <source>
        <dbReference type="ARBA" id="ARBA00022989"/>
    </source>
</evidence>
<dbReference type="PROSITE" id="PS50109">
    <property type="entry name" value="HIS_KIN"/>
    <property type="match status" value="1"/>
</dbReference>
<evidence type="ECO:0000256" key="6">
    <source>
        <dbReference type="ARBA" id="ARBA00022692"/>
    </source>
</evidence>
<evidence type="ECO:0000256" key="9">
    <source>
        <dbReference type="ARBA" id="ARBA00023012"/>
    </source>
</evidence>
<dbReference type="AlphaFoldDB" id="A0A200J0E9"/>
<keyword evidence="9" id="KW-0902">Two-component regulatory system</keyword>
<evidence type="ECO:0000313" key="19">
    <source>
        <dbReference type="Proteomes" id="UP000196151"/>
    </source>
</evidence>
<dbReference type="EC" id="2.7.13.3" evidence="3"/>
<dbReference type="SMART" id="SM00304">
    <property type="entry name" value="HAMP"/>
    <property type="match status" value="1"/>
</dbReference>
<dbReference type="Pfam" id="PF02518">
    <property type="entry name" value="HATPase_c"/>
    <property type="match status" value="1"/>
</dbReference>
<reference evidence="18" key="2">
    <citation type="submission" date="2017-05" db="EMBL/GenBank/DDBJ databases">
        <authorList>
            <consortium name="The Broad Institute Genomics Platform"/>
            <consortium name="The Broad Institute Genomic Center for Infectious Diseases"/>
            <person name="Earl A."/>
            <person name="Manson A."/>
            <person name="Schwartman J."/>
            <person name="Gilmore M."/>
            <person name="Abouelleil A."/>
            <person name="Cao P."/>
            <person name="Chapman S."/>
            <person name="Cusick C."/>
            <person name="Shea T."/>
            <person name="Young S."/>
            <person name="Neafsey D."/>
            <person name="Nusbaum C."/>
            <person name="Birren B."/>
        </authorList>
    </citation>
    <scope>NUCLEOTIDE SEQUENCE</scope>
    <source>
        <strain evidence="18">9D6_DIV0238</strain>
    </source>
</reference>
<dbReference type="Pfam" id="PF00672">
    <property type="entry name" value="HAMP"/>
    <property type="match status" value="1"/>
</dbReference>
<keyword evidence="6 14" id="KW-0812">Transmembrane</keyword>
<feature type="domain" description="HAMP" evidence="16">
    <location>
        <begin position="70"/>
        <end position="123"/>
    </location>
</feature>
<feature type="transmembrane region" description="Helical" evidence="14">
    <location>
        <begin position="12"/>
        <end position="34"/>
    </location>
</feature>
<evidence type="ECO:0000313" key="17">
    <source>
        <dbReference type="EMBL" id="OUZ30712.1"/>
    </source>
</evidence>
<dbReference type="SMART" id="SM00387">
    <property type="entry name" value="HATPase_c"/>
    <property type="match status" value="1"/>
</dbReference>
<dbReference type="RefSeq" id="WP_087642024.1">
    <property type="nucleotide sequence ID" value="NZ_CP147246.1"/>
</dbReference>
<name>A0A200J0E9_9ENTE</name>
<keyword evidence="19" id="KW-1185">Reference proteome</keyword>
<dbReference type="FunFam" id="3.30.565.10:FF:000006">
    <property type="entry name" value="Sensor histidine kinase WalK"/>
    <property type="match status" value="1"/>
</dbReference>
<dbReference type="GO" id="GO:0000155">
    <property type="term" value="F:phosphorelay sensor kinase activity"/>
    <property type="evidence" value="ECO:0007669"/>
    <property type="project" value="InterPro"/>
</dbReference>
<dbReference type="Gene3D" id="3.30.565.10">
    <property type="entry name" value="Histidine kinase-like ATPase, C-terminal domain"/>
    <property type="match status" value="1"/>
</dbReference>
<evidence type="ECO:0000256" key="12">
    <source>
        <dbReference type="ARBA" id="ARBA00037219"/>
    </source>
</evidence>
<dbReference type="PANTHER" id="PTHR45528">
    <property type="entry name" value="SENSOR HISTIDINE KINASE CPXA"/>
    <property type="match status" value="1"/>
</dbReference>
<evidence type="ECO:0000259" key="15">
    <source>
        <dbReference type="PROSITE" id="PS50109"/>
    </source>
</evidence>
<protein>
    <recommendedName>
        <fullName evidence="13">Heme sensor protein HssS</fullName>
        <ecNumber evidence="3">2.7.13.3</ecNumber>
    </recommendedName>
</protein>
<dbReference type="InterPro" id="IPR003594">
    <property type="entry name" value="HATPase_dom"/>
</dbReference>
<keyword evidence="10" id="KW-0843">Virulence</keyword>
<dbReference type="PROSITE" id="PS50885">
    <property type="entry name" value="HAMP"/>
    <property type="match status" value="1"/>
</dbReference>
<gene>
    <name evidence="18" type="ORF">A5889_002314</name>
    <name evidence="17" type="ORF">A5889_003000</name>
</gene>
<feature type="domain" description="Histidine kinase" evidence="15">
    <location>
        <begin position="131"/>
        <end position="344"/>
    </location>
</feature>
<evidence type="ECO:0000256" key="2">
    <source>
        <dbReference type="ARBA" id="ARBA00004141"/>
    </source>
</evidence>